<dbReference type="AlphaFoldDB" id="A0A6J4QVS7"/>
<dbReference type="EMBL" id="CADCVD010000095">
    <property type="protein sequence ID" value="CAA9447889.1"/>
    <property type="molecule type" value="Genomic_DNA"/>
</dbReference>
<evidence type="ECO:0000313" key="2">
    <source>
        <dbReference type="EMBL" id="CAA9447889.1"/>
    </source>
</evidence>
<gene>
    <name evidence="2" type="ORF">AVDCRST_MAG37-2022</name>
</gene>
<name>A0A6J4QVS7_9ACTN</name>
<accession>A0A6J4QVS7</accession>
<evidence type="ECO:0000256" key="1">
    <source>
        <dbReference type="SAM" id="MobiDB-lite"/>
    </source>
</evidence>
<feature type="compositionally biased region" description="Low complexity" evidence="1">
    <location>
        <begin position="19"/>
        <end position="30"/>
    </location>
</feature>
<feature type="non-terminal residue" evidence="2">
    <location>
        <position position="1"/>
    </location>
</feature>
<proteinExistence type="predicted"/>
<sequence>APRTREAKRVGVLLPPPGARGRVAAPAREV</sequence>
<feature type="region of interest" description="Disordered" evidence="1">
    <location>
        <begin position="1"/>
        <end position="30"/>
    </location>
</feature>
<organism evidence="2">
    <name type="scientific">uncultured Rubrobacteraceae bacterium</name>
    <dbReference type="NCBI Taxonomy" id="349277"/>
    <lineage>
        <taxon>Bacteria</taxon>
        <taxon>Bacillati</taxon>
        <taxon>Actinomycetota</taxon>
        <taxon>Rubrobacteria</taxon>
        <taxon>Rubrobacterales</taxon>
        <taxon>Rubrobacteraceae</taxon>
        <taxon>environmental samples</taxon>
    </lineage>
</organism>
<feature type="non-terminal residue" evidence="2">
    <location>
        <position position="30"/>
    </location>
</feature>
<reference evidence="2" key="1">
    <citation type="submission" date="2020-02" db="EMBL/GenBank/DDBJ databases">
        <authorList>
            <person name="Meier V. D."/>
        </authorList>
    </citation>
    <scope>NUCLEOTIDE SEQUENCE</scope>
    <source>
        <strain evidence="2">AVDCRST_MAG37</strain>
    </source>
</reference>
<protein>
    <submittedName>
        <fullName evidence="2">Uncharacterized protein</fullName>
    </submittedName>
</protein>